<dbReference type="InterPro" id="IPR016097">
    <property type="entry name" value="DUF695"/>
</dbReference>
<dbReference type="Proteomes" id="UP000619078">
    <property type="component" value="Unassembled WGS sequence"/>
</dbReference>
<dbReference type="Pfam" id="PF05117">
    <property type="entry name" value="DUF695"/>
    <property type="match status" value="1"/>
</dbReference>
<keyword evidence="3" id="KW-1185">Reference proteome</keyword>
<sequence>MADKLKLDNSWLGGDGMDKTGTTVMVRYRPNLQGFIDSSKYQTRIDLDWLYDDTGDGAYMPSSGEQTGMEELEEALGFTFADDNQSILVFVYTSQGTRRWVWYTQDSHEAEQRMQEVINTFTDFDISITHKEDPEWKEYFGLIERYEDNSTVQ</sequence>
<dbReference type="AlphaFoldDB" id="A0A926NNN4"/>
<feature type="domain" description="DUF695" evidence="1">
    <location>
        <begin position="24"/>
        <end position="140"/>
    </location>
</feature>
<proteinExistence type="predicted"/>
<dbReference type="RefSeq" id="WP_191164248.1">
    <property type="nucleotide sequence ID" value="NZ_JACWMX010000006.1"/>
</dbReference>
<gene>
    <name evidence="2" type="ORF">IDJ76_15455</name>
</gene>
<name>A0A926NNN4_9SPHI</name>
<comment type="caution">
    <text evidence="2">The sequence shown here is derived from an EMBL/GenBank/DDBJ whole genome shotgun (WGS) entry which is preliminary data.</text>
</comment>
<dbReference type="EMBL" id="JACWMX010000006">
    <property type="protein sequence ID" value="MBD1394506.1"/>
    <property type="molecule type" value="Genomic_DNA"/>
</dbReference>
<reference evidence="2" key="1">
    <citation type="submission" date="2020-09" db="EMBL/GenBank/DDBJ databases">
        <title>Novel species of Mucilaginibacter isolated from a glacier on the Tibetan Plateau.</title>
        <authorList>
            <person name="Liu Q."/>
            <person name="Xin Y.-H."/>
        </authorList>
    </citation>
    <scope>NUCLEOTIDE SEQUENCE</scope>
    <source>
        <strain evidence="2">ZB1P21</strain>
    </source>
</reference>
<evidence type="ECO:0000313" key="3">
    <source>
        <dbReference type="Proteomes" id="UP000619078"/>
    </source>
</evidence>
<evidence type="ECO:0000259" key="1">
    <source>
        <dbReference type="Pfam" id="PF05117"/>
    </source>
</evidence>
<accession>A0A926NNN4</accession>
<organism evidence="2 3">
    <name type="scientific">Mucilaginibacter glaciei</name>
    <dbReference type="NCBI Taxonomy" id="2772109"/>
    <lineage>
        <taxon>Bacteria</taxon>
        <taxon>Pseudomonadati</taxon>
        <taxon>Bacteroidota</taxon>
        <taxon>Sphingobacteriia</taxon>
        <taxon>Sphingobacteriales</taxon>
        <taxon>Sphingobacteriaceae</taxon>
        <taxon>Mucilaginibacter</taxon>
    </lineage>
</organism>
<evidence type="ECO:0000313" key="2">
    <source>
        <dbReference type="EMBL" id="MBD1394506.1"/>
    </source>
</evidence>
<protein>
    <submittedName>
        <fullName evidence="2">DUF695 domain-containing protein</fullName>
    </submittedName>
</protein>